<dbReference type="InterPro" id="IPR036388">
    <property type="entry name" value="WH-like_DNA-bd_sf"/>
</dbReference>
<evidence type="ECO:0000313" key="2">
    <source>
        <dbReference type="Proteomes" id="UP000001366"/>
    </source>
</evidence>
<dbReference type="OrthoDB" id="15623at2"/>
<dbReference type="SUPFAM" id="SSF46785">
    <property type="entry name" value="Winged helix' DNA-binding domain"/>
    <property type="match status" value="1"/>
</dbReference>
<dbReference type="Gene3D" id="1.10.10.10">
    <property type="entry name" value="Winged helix-like DNA-binding domain superfamily/Winged helix DNA-binding domain"/>
    <property type="match status" value="1"/>
</dbReference>
<dbReference type="AlphaFoldDB" id="C0QQA6"/>
<gene>
    <name evidence="1" type="ordered locus">PERMA_1066</name>
</gene>
<evidence type="ECO:0000313" key="1">
    <source>
        <dbReference type="EMBL" id="ACO03469.1"/>
    </source>
</evidence>
<keyword evidence="2" id="KW-1185">Reference proteome</keyword>
<dbReference type="STRING" id="123214.PERMA_1066"/>
<dbReference type="Proteomes" id="UP000001366">
    <property type="component" value="Chromosome"/>
</dbReference>
<name>C0QQA6_PERMH</name>
<sequence>MSIEQQVLEAMQKAGKPLRSGEIAELTGLDKKEVEKAIKKLKKEGKIESPKRCYYAPSG</sequence>
<organism evidence="1 2">
    <name type="scientific">Persephonella marina (strain DSM 14350 / EX-H1)</name>
    <dbReference type="NCBI Taxonomy" id="123214"/>
    <lineage>
        <taxon>Bacteria</taxon>
        <taxon>Pseudomonadati</taxon>
        <taxon>Aquificota</taxon>
        <taxon>Aquificia</taxon>
        <taxon>Aquificales</taxon>
        <taxon>Hydrogenothermaceae</taxon>
        <taxon>Persephonella</taxon>
    </lineage>
</organism>
<proteinExistence type="predicted"/>
<dbReference type="InterPro" id="IPR036390">
    <property type="entry name" value="WH_DNA-bd_sf"/>
</dbReference>
<dbReference type="Pfam" id="PF13412">
    <property type="entry name" value="HTH_24"/>
    <property type="match status" value="1"/>
</dbReference>
<dbReference type="eggNOG" id="COG1522">
    <property type="taxonomic scope" value="Bacteria"/>
</dbReference>
<protein>
    <submittedName>
        <fullName evidence="1">Conserved domain protein</fullName>
    </submittedName>
</protein>
<dbReference type="KEGG" id="pmx:PERMA_1066"/>
<reference evidence="1 2" key="1">
    <citation type="journal article" date="2009" name="J. Bacteriol.">
        <title>Complete and draft genome sequences of six members of the Aquificales.</title>
        <authorList>
            <person name="Reysenbach A.L."/>
            <person name="Hamamura N."/>
            <person name="Podar M."/>
            <person name="Griffiths E."/>
            <person name="Ferreira S."/>
            <person name="Hochstein R."/>
            <person name="Heidelberg J."/>
            <person name="Johnson J."/>
            <person name="Mead D."/>
            <person name="Pohorille A."/>
            <person name="Sarmiento M."/>
            <person name="Schweighofer K."/>
            <person name="Seshadri R."/>
            <person name="Voytek M.A."/>
        </authorList>
    </citation>
    <scope>NUCLEOTIDE SEQUENCE [LARGE SCALE GENOMIC DNA]</scope>
    <source>
        <strain evidence="2">DSM 14350 / EX-H1</strain>
    </source>
</reference>
<accession>C0QQA6</accession>
<dbReference type="EMBL" id="CP001230">
    <property type="protein sequence ID" value="ACO03469.1"/>
    <property type="molecule type" value="Genomic_DNA"/>
</dbReference>
<dbReference type="HOGENOM" id="CLU_203781_1_0_0"/>
<dbReference type="PaxDb" id="123214-PERMA_1066"/>
<dbReference type="RefSeq" id="WP_012675708.1">
    <property type="nucleotide sequence ID" value="NC_012440.1"/>
</dbReference>